<dbReference type="Pfam" id="PF01757">
    <property type="entry name" value="Acyl_transf_3"/>
    <property type="match status" value="1"/>
</dbReference>
<keyword evidence="1" id="KW-1133">Transmembrane helix</keyword>
<dbReference type="EMBL" id="JACHIO010000003">
    <property type="protein sequence ID" value="MBB5062567.1"/>
    <property type="molecule type" value="Genomic_DNA"/>
</dbReference>
<evidence type="ECO:0000256" key="1">
    <source>
        <dbReference type="SAM" id="Phobius"/>
    </source>
</evidence>
<proteinExistence type="predicted"/>
<feature type="transmembrane region" description="Helical" evidence="1">
    <location>
        <begin position="32"/>
        <end position="50"/>
    </location>
</feature>
<feature type="transmembrane region" description="Helical" evidence="1">
    <location>
        <begin position="275"/>
        <end position="294"/>
    </location>
</feature>
<dbReference type="InterPro" id="IPR050879">
    <property type="entry name" value="Acyltransferase_3"/>
</dbReference>
<feature type="transmembrane region" description="Helical" evidence="1">
    <location>
        <begin position="101"/>
        <end position="118"/>
    </location>
</feature>
<name>A0A7W8E883_9BACT</name>
<feature type="transmembrane region" description="Helical" evidence="1">
    <location>
        <begin position="218"/>
        <end position="235"/>
    </location>
</feature>
<feature type="transmembrane region" description="Helical" evidence="1">
    <location>
        <begin position="62"/>
        <end position="81"/>
    </location>
</feature>
<feature type="transmembrane region" description="Helical" evidence="1">
    <location>
        <begin position="314"/>
        <end position="332"/>
    </location>
</feature>
<organism evidence="3 4">
    <name type="scientific">Granulicella mallensis</name>
    <dbReference type="NCBI Taxonomy" id="940614"/>
    <lineage>
        <taxon>Bacteria</taxon>
        <taxon>Pseudomonadati</taxon>
        <taxon>Acidobacteriota</taxon>
        <taxon>Terriglobia</taxon>
        <taxon>Terriglobales</taxon>
        <taxon>Acidobacteriaceae</taxon>
        <taxon>Granulicella</taxon>
    </lineage>
</organism>
<dbReference type="PANTHER" id="PTHR23028:SF134">
    <property type="entry name" value="PUTATIVE (AFU_ORTHOLOGUE AFUA_4G08520)-RELATED"/>
    <property type="match status" value="1"/>
</dbReference>
<accession>A0A7W8E883</accession>
<feature type="transmembrane region" description="Helical" evidence="1">
    <location>
        <begin position="124"/>
        <end position="144"/>
    </location>
</feature>
<comment type="caution">
    <text evidence="3">The sequence shown here is derived from an EMBL/GenBank/DDBJ whole genome shotgun (WGS) entry which is preliminary data.</text>
</comment>
<dbReference type="AlphaFoldDB" id="A0A7W8E883"/>
<feature type="transmembrane region" description="Helical" evidence="1">
    <location>
        <begin position="185"/>
        <end position="203"/>
    </location>
</feature>
<evidence type="ECO:0000313" key="4">
    <source>
        <dbReference type="Proteomes" id="UP000584867"/>
    </source>
</evidence>
<feature type="domain" description="Acyltransferase 3" evidence="2">
    <location>
        <begin position="29"/>
        <end position="359"/>
    </location>
</feature>
<dbReference type="GO" id="GO:0016747">
    <property type="term" value="F:acyltransferase activity, transferring groups other than amino-acyl groups"/>
    <property type="evidence" value="ECO:0007669"/>
    <property type="project" value="InterPro"/>
</dbReference>
<gene>
    <name evidence="3" type="ORF">HDF15_000897</name>
</gene>
<protein>
    <submittedName>
        <fullName evidence="3">Peptidoglycan/LPS O-acetylase OafA/YrhL</fullName>
    </submittedName>
</protein>
<evidence type="ECO:0000259" key="2">
    <source>
        <dbReference type="Pfam" id="PF01757"/>
    </source>
</evidence>
<keyword evidence="1" id="KW-0472">Membrane</keyword>
<sequence>MNDVSTLGQTGSAVRVDRTSTGKEHFEVLDGLRGSAAILIVIFHVFNYSFGWDTPLSLMHHAYLAVDFFFGLSGFVVAYAYDDRWTRMSTLQFFRIRLIRLHPLVLVGATFGLLGYLFDPFGKGINHTSAPMLLLAYVTSLLLLPSPPVGGRQNESQALNGPAWSLMQEYLGNIAYALILRRLRALTLGIIFGVSGLLLIWTANMKGSLDGGWGYPEIWMAPLRLTVSFVMGLWLYRIQARIRRPKIGLLVLSILLVVIFQAPKLPNAGGLSFNGLYDAACVLFLFPLIIICGAHSDAGAGMMRLCKFSGRLSYPLYITHIAFVYIIANFAHTRHPSKSVLLTYIFLLLPFVIAVAWLVLKYFDEPVRAWLTRRYGIKRAAA</sequence>
<keyword evidence="1" id="KW-0812">Transmembrane</keyword>
<dbReference type="InterPro" id="IPR002656">
    <property type="entry name" value="Acyl_transf_3_dom"/>
</dbReference>
<feature type="transmembrane region" description="Helical" evidence="1">
    <location>
        <begin position="247"/>
        <end position="263"/>
    </location>
</feature>
<dbReference type="Proteomes" id="UP000584867">
    <property type="component" value="Unassembled WGS sequence"/>
</dbReference>
<feature type="transmembrane region" description="Helical" evidence="1">
    <location>
        <begin position="344"/>
        <end position="363"/>
    </location>
</feature>
<evidence type="ECO:0000313" key="3">
    <source>
        <dbReference type="EMBL" id="MBB5062567.1"/>
    </source>
</evidence>
<dbReference type="PANTHER" id="PTHR23028">
    <property type="entry name" value="ACETYLTRANSFERASE"/>
    <property type="match status" value="1"/>
</dbReference>
<dbReference type="RefSeq" id="WP_184253113.1">
    <property type="nucleotide sequence ID" value="NZ_JACHIO010000003.1"/>
</dbReference>
<reference evidence="3 4" key="1">
    <citation type="submission" date="2020-08" db="EMBL/GenBank/DDBJ databases">
        <title>Genomic Encyclopedia of Type Strains, Phase IV (KMG-V): Genome sequencing to study the core and pangenomes of soil and plant-associated prokaryotes.</title>
        <authorList>
            <person name="Whitman W."/>
        </authorList>
    </citation>
    <scope>NUCLEOTIDE SEQUENCE [LARGE SCALE GENOMIC DNA]</scope>
    <source>
        <strain evidence="3 4">X5P3</strain>
    </source>
</reference>